<accession>A0AAV1R0X6</accession>
<dbReference type="Proteomes" id="UP001314170">
    <property type="component" value="Unassembled WGS sequence"/>
</dbReference>
<evidence type="ECO:0000313" key="2">
    <source>
        <dbReference type="Proteomes" id="UP001314170"/>
    </source>
</evidence>
<reference evidence="1 2" key="1">
    <citation type="submission" date="2024-01" db="EMBL/GenBank/DDBJ databases">
        <authorList>
            <person name="Waweru B."/>
        </authorList>
    </citation>
    <scope>NUCLEOTIDE SEQUENCE [LARGE SCALE GENOMIC DNA]</scope>
</reference>
<proteinExistence type="predicted"/>
<sequence>MINGLLIKMLHRISENDVMCAFIIEAASYSVLSHKLEAKLDYRLLPGRLGALDHYTYIVHGPYQPKRPFLAI</sequence>
<gene>
    <name evidence="1" type="ORF">DCAF_LOCUS5371</name>
</gene>
<name>A0AAV1R0X6_9ROSI</name>
<evidence type="ECO:0000313" key="1">
    <source>
        <dbReference type="EMBL" id="CAK7327656.1"/>
    </source>
</evidence>
<feature type="non-terminal residue" evidence="1">
    <location>
        <position position="72"/>
    </location>
</feature>
<dbReference type="EMBL" id="CAWUPB010000858">
    <property type="protein sequence ID" value="CAK7327656.1"/>
    <property type="molecule type" value="Genomic_DNA"/>
</dbReference>
<protein>
    <submittedName>
        <fullName evidence="1">Uncharacterized protein</fullName>
    </submittedName>
</protein>
<comment type="caution">
    <text evidence="1">The sequence shown here is derived from an EMBL/GenBank/DDBJ whole genome shotgun (WGS) entry which is preliminary data.</text>
</comment>
<dbReference type="AlphaFoldDB" id="A0AAV1R0X6"/>
<keyword evidence="2" id="KW-1185">Reference proteome</keyword>
<organism evidence="1 2">
    <name type="scientific">Dovyalis caffra</name>
    <dbReference type="NCBI Taxonomy" id="77055"/>
    <lineage>
        <taxon>Eukaryota</taxon>
        <taxon>Viridiplantae</taxon>
        <taxon>Streptophyta</taxon>
        <taxon>Embryophyta</taxon>
        <taxon>Tracheophyta</taxon>
        <taxon>Spermatophyta</taxon>
        <taxon>Magnoliopsida</taxon>
        <taxon>eudicotyledons</taxon>
        <taxon>Gunneridae</taxon>
        <taxon>Pentapetalae</taxon>
        <taxon>rosids</taxon>
        <taxon>fabids</taxon>
        <taxon>Malpighiales</taxon>
        <taxon>Salicaceae</taxon>
        <taxon>Flacourtieae</taxon>
        <taxon>Dovyalis</taxon>
    </lineage>
</organism>
<feature type="non-terminal residue" evidence="1">
    <location>
        <position position="1"/>
    </location>
</feature>